<dbReference type="PANTHER" id="PTHR36151">
    <property type="entry name" value="BLR2777 PROTEIN"/>
    <property type="match status" value="1"/>
</dbReference>
<feature type="domain" description="ER-bound oxygenase mpaB/mpaB'/Rubber oxygenase catalytic" evidence="1">
    <location>
        <begin position="14"/>
        <end position="250"/>
    </location>
</feature>
<name>A0ABU2LCN7_9ACTN</name>
<comment type="caution">
    <text evidence="2">The sequence shown here is derived from an EMBL/GenBank/DDBJ whole genome shotgun (WGS) entry which is preliminary data.</text>
</comment>
<keyword evidence="3" id="KW-1185">Reference proteome</keyword>
<reference evidence="3" key="1">
    <citation type="submission" date="2023-07" db="EMBL/GenBank/DDBJ databases">
        <title>30 novel species of actinomycetes from the DSMZ collection.</title>
        <authorList>
            <person name="Nouioui I."/>
        </authorList>
    </citation>
    <scope>NUCLEOTIDE SEQUENCE [LARGE SCALE GENOMIC DNA]</scope>
    <source>
        <strain evidence="3">DSM 44917</strain>
    </source>
</reference>
<evidence type="ECO:0000259" key="1">
    <source>
        <dbReference type="Pfam" id="PF09995"/>
    </source>
</evidence>
<sequence length="302" mass="34050">MSSVVPLGPESVAWRIFSDWRGMLISLWAGSMQNMHPGLGAGVEQHSRFFEERWERLFRSLYPIAGVVYDGERAAETARRVRDFHRGIGGTDARGRRYHALEAGTFFWAHATFVLTPVLVCEYFGTPLTAAQKERYYAESVRWWRLYGMGMRPVPADWAAFEAYYDRMCREVLEVTPAARAVLDVSDLARPPALARVPGPLWRAVAGPAGRGMVWLTTGLYHPAVRERLGLSWSARDERLLRLLGRAVAAGWRLVPFEYRFHPRARAAWRRARGRGRSGAPLVEAPARYRGGDGARGYASEG</sequence>
<dbReference type="PANTHER" id="PTHR36151:SF3">
    <property type="entry name" value="ER-BOUND OXYGENASE MPAB_MPAB'_RUBBER OXYGENASE CATALYTIC DOMAIN-CONTAINING PROTEIN"/>
    <property type="match status" value="1"/>
</dbReference>
<dbReference type="RefSeq" id="WP_311632294.1">
    <property type="nucleotide sequence ID" value="NZ_JAVREN010000035.1"/>
</dbReference>
<protein>
    <submittedName>
        <fullName evidence="2">Oxygenase MpaB family protein</fullName>
    </submittedName>
</protein>
<dbReference type="Proteomes" id="UP001183388">
    <property type="component" value="Unassembled WGS sequence"/>
</dbReference>
<accession>A0ABU2LCN7</accession>
<organism evidence="2 3">
    <name type="scientific">Streptomyces boetiae</name>
    <dbReference type="NCBI Taxonomy" id="3075541"/>
    <lineage>
        <taxon>Bacteria</taxon>
        <taxon>Bacillati</taxon>
        <taxon>Actinomycetota</taxon>
        <taxon>Actinomycetes</taxon>
        <taxon>Kitasatosporales</taxon>
        <taxon>Streptomycetaceae</taxon>
        <taxon>Streptomyces</taxon>
    </lineage>
</organism>
<evidence type="ECO:0000313" key="2">
    <source>
        <dbReference type="EMBL" id="MDT0309339.1"/>
    </source>
</evidence>
<dbReference type="EMBL" id="JAVREN010000035">
    <property type="protein sequence ID" value="MDT0309339.1"/>
    <property type="molecule type" value="Genomic_DNA"/>
</dbReference>
<evidence type="ECO:0000313" key="3">
    <source>
        <dbReference type="Proteomes" id="UP001183388"/>
    </source>
</evidence>
<dbReference type="Pfam" id="PF09995">
    <property type="entry name" value="MPAB_Lcp_cat"/>
    <property type="match status" value="1"/>
</dbReference>
<gene>
    <name evidence="2" type="ORF">RM780_20585</name>
</gene>
<proteinExistence type="predicted"/>
<dbReference type="InterPro" id="IPR018713">
    <property type="entry name" value="MPAB/Lcp_cat_dom"/>
</dbReference>